<accession>A0AAV0KNL1</accession>
<comment type="caution">
    <text evidence="1">The sequence shown here is derived from an EMBL/GenBank/DDBJ whole genome shotgun (WGS) entry which is preliminary data.</text>
</comment>
<keyword evidence="2" id="KW-1185">Reference proteome</keyword>
<sequence>MRKRMERLRSDREKTEKMLKERDRVLDLQMKEMEARAEAQMMMEMEVDRLFRLKELHSYSTVRNPYATF</sequence>
<protein>
    <submittedName>
        <fullName evidence="1">Uncharacterized protein</fullName>
    </submittedName>
</protein>
<evidence type="ECO:0000313" key="1">
    <source>
        <dbReference type="EMBL" id="CAI0423742.1"/>
    </source>
</evidence>
<evidence type="ECO:0000313" key="2">
    <source>
        <dbReference type="Proteomes" id="UP001154282"/>
    </source>
</evidence>
<dbReference type="Proteomes" id="UP001154282">
    <property type="component" value="Unassembled WGS sequence"/>
</dbReference>
<proteinExistence type="predicted"/>
<organism evidence="1 2">
    <name type="scientific">Linum tenue</name>
    <dbReference type="NCBI Taxonomy" id="586396"/>
    <lineage>
        <taxon>Eukaryota</taxon>
        <taxon>Viridiplantae</taxon>
        <taxon>Streptophyta</taxon>
        <taxon>Embryophyta</taxon>
        <taxon>Tracheophyta</taxon>
        <taxon>Spermatophyta</taxon>
        <taxon>Magnoliopsida</taxon>
        <taxon>eudicotyledons</taxon>
        <taxon>Gunneridae</taxon>
        <taxon>Pentapetalae</taxon>
        <taxon>rosids</taxon>
        <taxon>fabids</taxon>
        <taxon>Malpighiales</taxon>
        <taxon>Linaceae</taxon>
        <taxon>Linum</taxon>
    </lineage>
</organism>
<dbReference type="AlphaFoldDB" id="A0AAV0KNL1"/>
<dbReference type="PANTHER" id="PTHR36790:SF1">
    <property type="entry name" value="MYELIN TRANSCRIPTION FACTOR"/>
    <property type="match status" value="1"/>
</dbReference>
<name>A0AAV0KNL1_9ROSI</name>
<gene>
    <name evidence="1" type="ORF">LITE_LOCUS19632</name>
</gene>
<dbReference type="EMBL" id="CAMGYJ010000005">
    <property type="protein sequence ID" value="CAI0423742.1"/>
    <property type="molecule type" value="Genomic_DNA"/>
</dbReference>
<reference evidence="1" key="1">
    <citation type="submission" date="2022-08" db="EMBL/GenBank/DDBJ databases">
        <authorList>
            <person name="Gutierrez-Valencia J."/>
        </authorList>
    </citation>
    <scope>NUCLEOTIDE SEQUENCE</scope>
</reference>
<dbReference type="PANTHER" id="PTHR36790">
    <property type="entry name" value="MYELIN TRANSCRIPTION FACTOR"/>
    <property type="match status" value="1"/>
</dbReference>